<organism evidence="1 2">
    <name type="scientific">Candidatus Sungbacteria bacterium RIFCSPHIGHO2_02_FULL_53_17</name>
    <dbReference type="NCBI Taxonomy" id="1802275"/>
    <lineage>
        <taxon>Bacteria</taxon>
        <taxon>Candidatus Sungiibacteriota</taxon>
    </lineage>
</organism>
<dbReference type="AlphaFoldDB" id="A0A1G2KWW2"/>
<accession>A0A1G2KWW2</accession>
<protein>
    <submittedName>
        <fullName evidence="1">Uncharacterized protein</fullName>
    </submittedName>
</protein>
<evidence type="ECO:0000313" key="2">
    <source>
        <dbReference type="Proteomes" id="UP000177177"/>
    </source>
</evidence>
<dbReference type="EMBL" id="MHQN01000028">
    <property type="protein sequence ID" value="OHA02899.1"/>
    <property type="molecule type" value="Genomic_DNA"/>
</dbReference>
<dbReference type="Pfam" id="PF18908">
    <property type="entry name" value="DUF5663"/>
    <property type="match status" value="1"/>
</dbReference>
<comment type="caution">
    <text evidence="1">The sequence shown here is derived from an EMBL/GenBank/DDBJ whole genome shotgun (WGS) entry which is preliminary data.</text>
</comment>
<reference evidence="1 2" key="1">
    <citation type="journal article" date="2016" name="Nat. Commun.">
        <title>Thousands of microbial genomes shed light on interconnected biogeochemical processes in an aquifer system.</title>
        <authorList>
            <person name="Anantharaman K."/>
            <person name="Brown C.T."/>
            <person name="Hug L.A."/>
            <person name="Sharon I."/>
            <person name="Castelle C.J."/>
            <person name="Probst A.J."/>
            <person name="Thomas B.C."/>
            <person name="Singh A."/>
            <person name="Wilkins M.J."/>
            <person name="Karaoz U."/>
            <person name="Brodie E.L."/>
            <person name="Williams K.H."/>
            <person name="Hubbard S.S."/>
            <person name="Banfield J.F."/>
        </authorList>
    </citation>
    <scope>NUCLEOTIDE SEQUENCE [LARGE SCALE GENOMIC DNA]</scope>
</reference>
<dbReference type="Proteomes" id="UP000177177">
    <property type="component" value="Unassembled WGS sequence"/>
</dbReference>
<evidence type="ECO:0000313" key="1">
    <source>
        <dbReference type="EMBL" id="OHA02899.1"/>
    </source>
</evidence>
<dbReference type="InterPro" id="IPR043722">
    <property type="entry name" value="DUF5663"/>
</dbReference>
<sequence>MDLPGGFNLDILKRFGLEHNPEKWEQFFERAGEAIMVAVIRRLETELSEEQMGEFLRLFETSASDADKKAFLDTHVPRFRDVLLEETAHFKEAALARSHGSATPASPHIP</sequence>
<gene>
    <name evidence="1" type="ORF">A3C92_01540</name>
</gene>
<proteinExistence type="predicted"/>
<name>A0A1G2KWW2_9BACT</name>